<dbReference type="InterPro" id="IPR006129">
    <property type="entry name" value="AdhesinB"/>
</dbReference>
<dbReference type="InterPro" id="IPR050492">
    <property type="entry name" value="Bact_metal-bind_prot9"/>
</dbReference>
<gene>
    <name evidence="2" type="ORF">QR695_08760</name>
</gene>
<dbReference type="Proteomes" id="UP001230807">
    <property type="component" value="Unassembled WGS sequence"/>
</dbReference>
<dbReference type="RefSeq" id="WP_286038394.1">
    <property type="nucleotide sequence ID" value="NZ_CP183077.1"/>
</dbReference>
<organism evidence="2 3">
    <name type="scientific">Exiguobacterium mexicanum</name>
    <dbReference type="NCBI Taxonomy" id="340146"/>
    <lineage>
        <taxon>Bacteria</taxon>
        <taxon>Bacillati</taxon>
        <taxon>Bacillota</taxon>
        <taxon>Bacilli</taxon>
        <taxon>Bacillales</taxon>
        <taxon>Bacillales Family XII. Incertae Sedis</taxon>
        <taxon>Exiguobacterium</taxon>
    </lineage>
</organism>
<sequence length="340" mass="37332">MNKKLLSVAAAGTLLLGGCASNEENGATEETNDQLTVYASTFALKSFAKEIGGDRVRVEMVIPPGADPHTYEPTSKQMTDIAEADLFLTVGHDLEPYVESMEKSLANENVTFVKTAEDVTLLSAEDTVHVHGEDEHSEDEHSEDEHGHEVDAHAEEEAGHSEDDGHNHGQYDPHVWLDPMNAVSMAEAVEAAFSEQAPDYKDEFADRLSAFKEEATTLDGELQAAVDGGSKSELLVTHAAYGYLAERYGFDQLPITGLTPSEEPSQQALKRVIEEAQLHDLKYIAFEDTVTPKVAQVVQNEIGAETVTIYNLESVTKEQMDKSYFDLMRENVKALETALK</sequence>
<feature type="region of interest" description="Disordered" evidence="1">
    <location>
        <begin position="129"/>
        <end position="175"/>
    </location>
</feature>
<dbReference type="InterPro" id="IPR006127">
    <property type="entry name" value="ZnuA-like"/>
</dbReference>
<dbReference type="Gene3D" id="3.40.50.1980">
    <property type="entry name" value="Nitrogenase molybdenum iron protein domain"/>
    <property type="match status" value="2"/>
</dbReference>
<dbReference type="Pfam" id="PF01297">
    <property type="entry name" value="ZnuA"/>
    <property type="match status" value="1"/>
</dbReference>
<protein>
    <submittedName>
        <fullName evidence="2">Zinc ABC transporter substrate-binding protein</fullName>
    </submittedName>
</protein>
<evidence type="ECO:0000313" key="3">
    <source>
        <dbReference type="Proteomes" id="UP001230807"/>
    </source>
</evidence>
<reference evidence="2 3" key="1">
    <citation type="submission" date="2023-06" db="EMBL/GenBank/DDBJ databases">
        <title>Influencing factors and mechanism of Cr(VI) reduction by facultative anaerobic Exiguobacterium sp. PY14.</title>
        <authorList>
            <person name="Zou L."/>
        </authorList>
    </citation>
    <scope>NUCLEOTIDE SEQUENCE [LARGE SCALE GENOMIC DNA]</scope>
    <source>
        <strain evidence="2 3">PY14</strain>
    </source>
</reference>
<name>A0ABT7MPJ1_9BACL</name>
<dbReference type="PROSITE" id="PS51257">
    <property type="entry name" value="PROKAR_LIPOPROTEIN"/>
    <property type="match status" value="1"/>
</dbReference>
<dbReference type="SUPFAM" id="SSF53807">
    <property type="entry name" value="Helical backbone' metal receptor"/>
    <property type="match status" value="1"/>
</dbReference>
<comment type="caution">
    <text evidence="2">The sequence shown here is derived from an EMBL/GenBank/DDBJ whole genome shotgun (WGS) entry which is preliminary data.</text>
</comment>
<proteinExistence type="predicted"/>
<dbReference type="EMBL" id="JASWER010000005">
    <property type="protein sequence ID" value="MDL5377102.1"/>
    <property type="molecule type" value="Genomic_DNA"/>
</dbReference>
<dbReference type="PANTHER" id="PTHR42953:SF8">
    <property type="entry name" value="ZINT DOMAIN-CONTAINING PROTEIN"/>
    <property type="match status" value="1"/>
</dbReference>
<keyword evidence="3" id="KW-1185">Reference proteome</keyword>
<feature type="compositionally biased region" description="Basic and acidic residues" evidence="1">
    <location>
        <begin position="143"/>
        <end position="171"/>
    </location>
</feature>
<dbReference type="PRINTS" id="PR00691">
    <property type="entry name" value="ADHESINB"/>
</dbReference>
<accession>A0ABT7MPJ1</accession>
<evidence type="ECO:0000313" key="2">
    <source>
        <dbReference type="EMBL" id="MDL5377102.1"/>
    </source>
</evidence>
<dbReference type="PANTHER" id="PTHR42953">
    <property type="entry name" value="HIGH-AFFINITY ZINC UPTAKE SYSTEM PROTEIN ZNUA-RELATED"/>
    <property type="match status" value="1"/>
</dbReference>
<evidence type="ECO:0000256" key="1">
    <source>
        <dbReference type="SAM" id="MobiDB-lite"/>
    </source>
</evidence>